<keyword evidence="1" id="KW-0547">Nucleotide-binding</keyword>
<dbReference type="PANTHER" id="PTHR47961">
    <property type="entry name" value="DNA POLYMERASE THETA, PUTATIVE (AFU_ORTHOLOGUE AFUA_1G05260)-RELATED"/>
    <property type="match status" value="1"/>
</dbReference>
<reference evidence="6" key="1">
    <citation type="submission" date="2021-06" db="EMBL/GenBank/DDBJ databases">
        <title>Updating the genus Pseudomonas: Description of 43 new species and partition of the Pseudomonas putida group.</title>
        <authorList>
            <person name="Girard L."/>
            <person name="Lood C."/>
            <person name="Vandamme P."/>
            <person name="Rokni-Zadeh H."/>
            <person name="Van Noort V."/>
            <person name="Hofte M."/>
            <person name="Lavigne R."/>
            <person name="De Mot R."/>
        </authorList>
    </citation>
    <scope>NUCLEOTIDE SEQUENCE</scope>
    <source>
        <strain evidence="6">SWRI103</strain>
    </source>
</reference>
<evidence type="ECO:0000256" key="2">
    <source>
        <dbReference type="ARBA" id="ARBA00022801"/>
    </source>
</evidence>
<keyword evidence="2" id="KW-0378">Hydrolase</keyword>
<dbReference type="SUPFAM" id="SSF52540">
    <property type="entry name" value="P-loop containing nucleoside triphosphate hydrolases"/>
    <property type="match status" value="1"/>
</dbReference>
<evidence type="ECO:0000313" key="6">
    <source>
        <dbReference type="EMBL" id="MBV4452932.1"/>
    </source>
</evidence>
<dbReference type="InterPro" id="IPR027417">
    <property type="entry name" value="P-loop_NTPase"/>
</dbReference>
<organism evidence="6 7">
    <name type="scientific">Pseudomonas azadiae</name>
    <dbReference type="NCBI Taxonomy" id="2843612"/>
    <lineage>
        <taxon>Bacteria</taxon>
        <taxon>Pseudomonadati</taxon>
        <taxon>Pseudomonadota</taxon>
        <taxon>Gammaproteobacteria</taxon>
        <taxon>Pseudomonadales</taxon>
        <taxon>Pseudomonadaceae</taxon>
        <taxon>Pseudomonas</taxon>
    </lineage>
</organism>
<dbReference type="Gene3D" id="3.40.50.300">
    <property type="entry name" value="P-loop containing nucleotide triphosphate hydrolases"/>
    <property type="match status" value="2"/>
</dbReference>
<protein>
    <submittedName>
        <fullName evidence="6">DEAD/DEAH box helicase</fullName>
    </submittedName>
</protein>
<dbReference type="PROSITE" id="PS51192">
    <property type="entry name" value="HELICASE_ATP_BIND_1"/>
    <property type="match status" value="1"/>
</dbReference>
<keyword evidence="4" id="KW-0067">ATP-binding</keyword>
<keyword evidence="3 6" id="KW-0347">Helicase</keyword>
<dbReference type="RefSeq" id="WP_169377992.1">
    <property type="nucleotide sequence ID" value="NZ_JAHSTY010000001.1"/>
</dbReference>
<dbReference type="InterPro" id="IPR014001">
    <property type="entry name" value="Helicase_ATP-bd"/>
</dbReference>
<dbReference type="InterPro" id="IPR050474">
    <property type="entry name" value="Hel308_SKI2-like"/>
</dbReference>
<gene>
    <name evidence="6" type="ORF">KVG91_10025</name>
</gene>
<proteinExistence type="predicted"/>
<dbReference type="SMART" id="SM00490">
    <property type="entry name" value="HELICc"/>
    <property type="match status" value="1"/>
</dbReference>
<dbReference type="InterPro" id="IPR011545">
    <property type="entry name" value="DEAD/DEAH_box_helicase_dom"/>
</dbReference>
<sequence length="1037" mass="115506">MKLEVNSKVILDITRAKAKLYEFGIEEQFHLDMTQDPKRLILLTIGILGELSAVEARSPGTADSYKQELQEQLVHVGQYFESLTTSRVTSGVDEYLTLLSSAAYYLADMPGSSLVVARLLPPNPDTLTDSYLEGFLVWLLKQDNGEGYYYVGLGGFNNLISFLHAYFLSFFQLGSDLEAVLDAAAQLRKAVYERGSDREILLVDTICAVVSKRLHTSSIICLPRYTGIPINDWAPVLSEGKVVREFWPGQRLIAEAGVLNGKSAVIQMPTSAGKTKSAEIVIRSAFMSGRADLAVVVAPFRALCSEITSEFEKSFANELVGVNELRDVSHVDAHEAEFLKFLLGDEYKGSAENNILISTPEKLAYLLRQKPELAQKIGLIIFDEGHQFDTGTRGVTYELLISSLNVALPADAQKLLISAVVSNAESLNDWLNGEAGIYIQAGKKLPTIKSVAFLSWVTDMGQLSYLDSDHVKDSGLYVPRVIQETKLNRKKGERKDRYFPERNKSSSCACYLGIRLANQGPVAMFCGTKATVKSTLKIIVGNYERGLSLPPPSTVSDSGELLRIARLMNMHFGEGNIYSKAIELGALPHSTGIPNGVRVSVEWAMSHNQARLVVCTSTLAQGVNLPIKYLIISSLAQGKKLIKTRDFQNLIGRAGRAGYHTEGSIIFSDQKIYDGRKTWAGRRKWADVLGLLDFSNSEDCISSLLELIKPFDPLSDVNASLQFLRAPSEAIQHLKQSLGVEEAKKLPIYEDMVYRASLVDSIESFFLAMIRENPDTAELSSFVELCHGTLAYHLSDPQQKAHLDAVFLIFHDRISSLPPEKFSYYGKTLLGLDALKKIDEWLIENSFELDLQDDALEMLVLFWDLLEDVIGDRMSRIEPRESRFTVADMWVRGCSYDDIYKKLVEMGAVIRAGSTLRKMTQEAVVDFTSMLAFDGMSVVGASADILEETTDNEMAYNLVRRLQESLRLGLKSEFEIWLYGKGYTDREVCKILNESLKEVRKENIVNFKILSENAEIVGEALKDLPSVYSQIVEPRPL</sequence>
<accession>A0ABS6NXK0</accession>
<dbReference type="SMART" id="SM00487">
    <property type="entry name" value="DEXDc"/>
    <property type="match status" value="1"/>
</dbReference>
<dbReference type="PANTHER" id="PTHR47961:SF1">
    <property type="entry name" value="ATP-DEPENDENT HELICASE MJ1401-RELATED"/>
    <property type="match status" value="1"/>
</dbReference>
<evidence type="ECO:0000259" key="5">
    <source>
        <dbReference type="PROSITE" id="PS51192"/>
    </source>
</evidence>
<name>A0ABS6NXK0_9PSED</name>
<evidence type="ECO:0000256" key="1">
    <source>
        <dbReference type="ARBA" id="ARBA00022741"/>
    </source>
</evidence>
<feature type="domain" description="Helicase ATP-binding" evidence="5">
    <location>
        <begin position="255"/>
        <end position="439"/>
    </location>
</feature>
<evidence type="ECO:0000256" key="3">
    <source>
        <dbReference type="ARBA" id="ARBA00022806"/>
    </source>
</evidence>
<dbReference type="EMBL" id="JAHSTY010000001">
    <property type="protein sequence ID" value="MBV4452932.1"/>
    <property type="molecule type" value="Genomic_DNA"/>
</dbReference>
<evidence type="ECO:0000256" key="4">
    <source>
        <dbReference type="ARBA" id="ARBA00022840"/>
    </source>
</evidence>
<comment type="caution">
    <text evidence="6">The sequence shown here is derived from an EMBL/GenBank/DDBJ whole genome shotgun (WGS) entry which is preliminary data.</text>
</comment>
<keyword evidence="7" id="KW-1185">Reference proteome</keyword>
<dbReference type="Proteomes" id="UP001048976">
    <property type="component" value="Unassembled WGS sequence"/>
</dbReference>
<dbReference type="InterPro" id="IPR001650">
    <property type="entry name" value="Helicase_C-like"/>
</dbReference>
<dbReference type="GO" id="GO:0004386">
    <property type="term" value="F:helicase activity"/>
    <property type="evidence" value="ECO:0007669"/>
    <property type="project" value="UniProtKB-KW"/>
</dbReference>
<dbReference type="Pfam" id="PF00270">
    <property type="entry name" value="DEAD"/>
    <property type="match status" value="1"/>
</dbReference>
<evidence type="ECO:0000313" key="7">
    <source>
        <dbReference type="Proteomes" id="UP001048976"/>
    </source>
</evidence>